<feature type="region of interest" description="Disordered" evidence="1">
    <location>
        <begin position="89"/>
        <end position="111"/>
    </location>
</feature>
<evidence type="ECO:0000256" key="1">
    <source>
        <dbReference type="SAM" id="MobiDB-lite"/>
    </source>
</evidence>
<accession>A0A495VDP8</accession>
<feature type="region of interest" description="Disordered" evidence="1">
    <location>
        <begin position="45"/>
        <end position="72"/>
    </location>
</feature>
<name>A0A495VDP8_9GAMM</name>
<gene>
    <name evidence="2" type="ORF">BDD21_4010</name>
</gene>
<keyword evidence="3" id="KW-1185">Reference proteome</keyword>
<evidence type="ECO:0000313" key="3">
    <source>
        <dbReference type="Proteomes" id="UP000274556"/>
    </source>
</evidence>
<dbReference type="AlphaFoldDB" id="A0A495VDP8"/>
<reference evidence="2 3" key="1">
    <citation type="submission" date="2018-10" db="EMBL/GenBank/DDBJ databases">
        <title>Genomic Encyclopedia of Archaeal and Bacterial Type Strains, Phase II (KMG-II): from individual species to whole genera.</title>
        <authorList>
            <person name="Goeker M."/>
        </authorList>
    </citation>
    <scope>NUCLEOTIDE SEQUENCE [LARGE SCALE GENOMIC DNA]</scope>
    <source>
        <strain evidence="2 3">DSM 235</strain>
    </source>
</reference>
<comment type="caution">
    <text evidence="2">The sequence shown here is derived from an EMBL/GenBank/DDBJ whole genome shotgun (WGS) entry which is preliminary data.</text>
</comment>
<dbReference type="Proteomes" id="UP000274556">
    <property type="component" value="Unassembled WGS sequence"/>
</dbReference>
<proteinExistence type="predicted"/>
<feature type="compositionally biased region" description="Polar residues" evidence="1">
    <location>
        <begin position="101"/>
        <end position="111"/>
    </location>
</feature>
<protein>
    <submittedName>
        <fullName evidence="2">Uncharacterized protein</fullName>
    </submittedName>
</protein>
<organism evidence="2 3">
    <name type="scientific">Thiocapsa rosea</name>
    <dbReference type="NCBI Taxonomy" id="69360"/>
    <lineage>
        <taxon>Bacteria</taxon>
        <taxon>Pseudomonadati</taxon>
        <taxon>Pseudomonadota</taxon>
        <taxon>Gammaproteobacteria</taxon>
        <taxon>Chromatiales</taxon>
        <taxon>Chromatiaceae</taxon>
        <taxon>Thiocapsa</taxon>
    </lineage>
</organism>
<evidence type="ECO:0000313" key="2">
    <source>
        <dbReference type="EMBL" id="RKT46497.1"/>
    </source>
</evidence>
<dbReference type="EMBL" id="RBXL01000001">
    <property type="protein sequence ID" value="RKT46497.1"/>
    <property type="molecule type" value="Genomic_DNA"/>
</dbReference>
<sequence>MPVGCVERSQARDREPRRRLLKRLSVLLRDRFGHKPSHFKLSRATVRRGQRKGESAVPVTNHGQDRPLGASPEATATDALRSQRHSCLAGRGTQARGQLKPMSTSDISCSRNPWTKFRQTRIGARCETAPLPRCRTFHRWPRTAPLGMKERALQRQRFGIVSGGRWSARRRQEPARSILGGLRSGPSRVCRQGRSDHRLPWTATPRVARRRTTHSRIHP</sequence>